<feature type="transmembrane region" description="Helical" evidence="1">
    <location>
        <begin position="21"/>
        <end position="37"/>
    </location>
</feature>
<keyword evidence="1" id="KW-0812">Transmembrane</keyword>
<evidence type="ECO:0000313" key="3">
    <source>
        <dbReference type="Proteomes" id="UP001250791"/>
    </source>
</evidence>
<evidence type="ECO:0000256" key="1">
    <source>
        <dbReference type="SAM" id="Phobius"/>
    </source>
</evidence>
<sequence>MTKTVNVENTAKIRLSDIIEFCGWLSIITIVSGYIWVYTITTLDNVKIVQSFTVSDYIAYGTSPYTIFTAVVFAVNMYNVKPQNTEREKKIFFYAGFLIILFAFSSFLISAIRDVYSGSHTLTIVYIMNKVGMLVFTSAAPIGFVIAVYRPLNLSILSIALLLAAVLWINTAYNAVRFALDRSISANDSANPTIYQFPSSTYATDKWIPILTTDRYFYFLNVDNNQIEIQKSSDLIKITANSRKTP</sequence>
<comment type="caution">
    <text evidence="2">The sequence shown here is derived from an EMBL/GenBank/DDBJ whole genome shotgun (WGS) entry which is preliminary data.</text>
</comment>
<name>A0ABU1SMK7_9HYPH</name>
<organism evidence="2 3">
    <name type="scientific">Rhizobium miluonense</name>
    <dbReference type="NCBI Taxonomy" id="411945"/>
    <lineage>
        <taxon>Bacteria</taxon>
        <taxon>Pseudomonadati</taxon>
        <taxon>Pseudomonadota</taxon>
        <taxon>Alphaproteobacteria</taxon>
        <taxon>Hyphomicrobiales</taxon>
        <taxon>Rhizobiaceae</taxon>
        <taxon>Rhizobium/Agrobacterium group</taxon>
        <taxon>Rhizobium</taxon>
    </lineage>
</organism>
<feature type="transmembrane region" description="Helical" evidence="1">
    <location>
        <begin position="91"/>
        <end position="112"/>
    </location>
</feature>
<dbReference type="RefSeq" id="WP_310230209.1">
    <property type="nucleotide sequence ID" value="NZ_JAVDUP010000002.1"/>
</dbReference>
<keyword evidence="1" id="KW-0472">Membrane</keyword>
<reference evidence="2 3" key="1">
    <citation type="submission" date="2023-07" db="EMBL/GenBank/DDBJ databases">
        <title>Sorghum-associated microbial communities from plants grown in Nebraska, USA.</title>
        <authorList>
            <person name="Schachtman D."/>
        </authorList>
    </citation>
    <scope>NUCLEOTIDE SEQUENCE [LARGE SCALE GENOMIC DNA]</scope>
    <source>
        <strain evidence="2 3">3199</strain>
    </source>
</reference>
<evidence type="ECO:0000313" key="2">
    <source>
        <dbReference type="EMBL" id="MDR6900216.1"/>
    </source>
</evidence>
<feature type="transmembrane region" description="Helical" evidence="1">
    <location>
        <begin position="57"/>
        <end position="79"/>
    </location>
</feature>
<feature type="transmembrane region" description="Helical" evidence="1">
    <location>
        <begin position="156"/>
        <end position="176"/>
    </location>
</feature>
<keyword evidence="1" id="KW-1133">Transmembrane helix</keyword>
<feature type="transmembrane region" description="Helical" evidence="1">
    <location>
        <begin position="124"/>
        <end position="149"/>
    </location>
</feature>
<gene>
    <name evidence="2" type="ORF">J2W52_001831</name>
</gene>
<protein>
    <submittedName>
        <fullName evidence="2">Uncharacterized protein</fullName>
    </submittedName>
</protein>
<keyword evidence="3" id="KW-1185">Reference proteome</keyword>
<dbReference type="EMBL" id="JAVDUP010000002">
    <property type="protein sequence ID" value="MDR6900216.1"/>
    <property type="molecule type" value="Genomic_DNA"/>
</dbReference>
<dbReference type="Proteomes" id="UP001250791">
    <property type="component" value="Unassembled WGS sequence"/>
</dbReference>
<accession>A0ABU1SMK7</accession>
<proteinExistence type="predicted"/>